<keyword evidence="1" id="KW-0472">Membrane</keyword>
<name>A0A9X0BQC1_9EURO</name>
<dbReference type="OrthoDB" id="3546297at2759"/>
<evidence type="ECO:0000313" key="3">
    <source>
        <dbReference type="EMBL" id="KAJ5478894.1"/>
    </source>
</evidence>
<feature type="transmembrane region" description="Helical" evidence="1">
    <location>
        <begin position="228"/>
        <end position="244"/>
    </location>
</feature>
<gene>
    <name evidence="3" type="ORF">N7530_004403</name>
</gene>
<organism evidence="3 4">
    <name type="scientific">Penicillium desertorum</name>
    <dbReference type="NCBI Taxonomy" id="1303715"/>
    <lineage>
        <taxon>Eukaryota</taxon>
        <taxon>Fungi</taxon>
        <taxon>Dikarya</taxon>
        <taxon>Ascomycota</taxon>
        <taxon>Pezizomycotina</taxon>
        <taxon>Eurotiomycetes</taxon>
        <taxon>Eurotiomycetidae</taxon>
        <taxon>Eurotiales</taxon>
        <taxon>Aspergillaceae</taxon>
        <taxon>Penicillium</taxon>
    </lineage>
</organism>
<feature type="domain" description="DUF6594" evidence="2">
    <location>
        <begin position="24"/>
        <end position="239"/>
    </location>
</feature>
<keyword evidence="1" id="KW-1133">Transmembrane helix</keyword>
<sequence length="246" mass="28670">MNSMIMEEDDLVEYINRSLDEEEEFHFLRFEFLQRLNIVKLQLDLVRLKGRFQRDKRASIQDLETLESTLQKYATAIRNYQFLKGKAALDKAEARRRKFLLQRYFQSRVNDQFHSHYCSFHDAEERVDPLRRALMRYMPSFLAFSGEEKMSRAREYSEGKAPREVSVFVDRLTRFLVAMTGGIFLVVPMIIMTLHQSKTKSLITVSICIILFALIMALGVRVSNVETLVSTATYAAVLMVFLGVNN</sequence>
<dbReference type="Proteomes" id="UP001147760">
    <property type="component" value="Unassembled WGS sequence"/>
</dbReference>
<accession>A0A9X0BQC1</accession>
<dbReference type="InterPro" id="IPR046529">
    <property type="entry name" value="DUF6594"/>
</dbReference>
<proteinExistence type="predicted"/>
<evidence type="ECO:0000259" key="2">
    <source>
        <dbReference type="Pfam" id="PF20237"/>
    </source>
</evidence>
<protein>
    <recommendedName>
        <fullName evidence="2">DUF6594 domain-containing protein</fullName>
    </recommendedName>
</protein>
<feature type="transmembrane region" description="Helical" evidence="1">
    <location>
        <begin position="201"/>
        <end position="222"/>
    </location>
</feature>
<evidence type="ECO:0000313" key="4">
    <source>
        <dbReference type="Proteomes" id="UP001147760"/>
    </source>
</evidence>
<dbReference type="EMBL" id="JAPWDO010000003">
    <property type="protein sequence ID" value="KAJ5478894.1"/>
    <property type="molecule type" value="Genomic_DNA"/>
</dbReference>
<keyword evidence="1" id="KW-0812">Transmembrane</keyword>
<reference evidence="3" key="2">
    <citation type="journal article" date="2023" name="IMA Fungus">
        <title>Comparative genomic study of the Penicillium genus elucidates a diverse pangenome and 15 lateral gene transfer events.</title>
        <authorList>
            <person name="Petersen C."/>
            <person name="Sorensen T."/>
            <person name="Nielsen M.R."/>
            <person name="Sondergaard T.E."/>
            <person name="Sorensen J.L."/>
            <person name="Fitzpatrick D.A."/>
            <person name="Frisvad J.C."/>
            <person name="Nielsen K.L."/>
        </authorList>
    </citation>
    <scope>NUCLEOTIDE SEQUENCE</scope>
    <source>
        <strain evidence="3">IBT 17660</strain>
    </source>
</reference>
<feature type="transmembrane region" description="Helical" evidence="1">
    <location>
        <begin position="175"/>
        <end position="194"/>
    </location>
</feature>
<dbReference type="AlphaFoldDB" id="A0A9X0BQC1"/>
<dbReference type="Pfam" id="PF20237">
    <property type="entry name" value="DUF6594"/>
    <property type="match status" value="1"/>
</dbReference>
<reference evidence="3" key="1">
    <citation type="submission" date="2022-12" db="EMBL/GenBank/DDBJ databases">
        <authorList>
            <person name="Petersen C."/>
        </authorList>
    </citation>
    <scope>NUCLEOTIDE SEQUENCE</scope>
    <source>
        <strain evidence="3">IBT 17660</strain>
    </source>
</reference>
<keyword evidence="4" id="KW-1185">Reference proteome</keyword>
<comment type="caution">
    <text evidence="3">The sequence shown here is derived from an EMBL/GenBank/DDBJ whole genome shotgun (WGS) entry which is preliminary data.</text>
</comment>
<evidence type="ECO:0000256" key="1">
    <source>
        <dbReference type="SAM" id="Phobius"/>
    </source>
</evidence>